<dbReference type="InterPro" id="IPR016024">
    <property type="entry name" value="ARM-type_fold"/>
</dbReference>
<gene>
    <name evidence="2" type="ORF">WJX72_004304</name>
</gene>
<dbReference type="SUPFAM" id="SSF48371">
    <property type="entry name" value="ARM repeat"/>
    <property type="match status" value="1"/>
</dbReference>
<dbReference type="InterPro" id="IPR011989">
    <property type="entry name" value="ARM-like"/>
</dbReference>
<keyword evidence="3" id="KW-1185">Reference proteome</keyword>
<dbReference type="PROSITE" id="PS50176">
    <property type="entry name" value="ARM_REPEAT"/>
    <property type="match status" value="1"/>
</dbReference>
<sequence length="476" mass="49524">MGGTRQQSGHFIRQLLGRLRTSSVLLQNSRRSDVPAQAWCTSKASAQSGRPAEAPSAATRAWCWGFATAVSAGLAVHCVQPWQAARAGEEELDEGTLGQLARDLSSSRMADRERAISMLSGLTVFLEHHQAMLRAGLLPALMKAVLDTEMVPQVRSIALGCLADLAKNQEAHDAAVASKELLPAIIEAAQAHGTWSNGPEDGGVARSLAARLLAELAGDPKMHPALVDSGAAAVLARQGAALSEKSRADDKTYSSMSEVPGNLVDVKSVEEERYTASALFGLSGSKQGIQCMLQADAPVVPGLANWATCHDPILQRYGVGALARLVISGLEGLQAAQKDGSLNALFSALLSKDGQAQCYAAGAAGKLAHAGGKSAQAVLQANAPEGLLEMLDPARESENGGAAVLGNSPGVRQGVFVCALRAIAECAQEPQLRKALQNLNASELLQDLLDSGIFDNNATAQSLAEASIQHLATSPA</sequence>
<dbReference type="EMBL" id="JALJOR010000001">
    <property type="protein sequence ID" value="KAK9829173.1"/>
    <property type="molecule type" value="Genomic_DNA"/>
</dbReference>
<dbReference type="AlphaFoldDB" id="A0AAW1R5V0"/>
<feature type="repeat" description="ARM" evidence="1">
    <location>
        <begin position="136"/>
        <end position="178"/>
    </location>
</feature>
<accession>A0AAW1R5V0</accession>
<evidence type="ECO:0000256" key="1">
    <source>
        <dbReference type="PROSITE-ProRule" id="PRU00259"/>
    </source>
</evidence>
<dbReference type="Proteomes" id="UP001489004">
    <property type="component" value="Unassembled WGS sequence"/>
</dbReference>
<proteinExistence type="predicted"/>
<name>A0AAW1R5V0_9CHLO</name>
<dbReference type="InterPro" id="IPR000225">
    <property type="entry name" value="Armadillo"/>
</dbReference>
<comment type="caution">
    <text evidence="2">The sequence shown here is derived from an EMBL/GenBank/DDBJ whole genome shotgun (WGS) entry which is preliminary data.</text>
</comment>
<protein>
    <submittedName>
        <fullName evidence="2">Uncharacterized protein</fullName>
    </submittedName>
</protein>
<reference evidence="2 3" key="1">
    <citation type="journal article" date="2024" name="Nat. Commun.">
        <title>Phylogenomics reveals the evolutionary origins of lichenization in chlorophyte algae.</title>
        <authorList>
            <person name="Puginier C."/>
            <person name="Libourel C."/>
            <person name="Otte J."/>
            <person name="Skaloud P."/>
            <person name="Haon M."/>
            <person name="Grisel S."/>
            <person name="Petersen M."/>
            <person name="Berrin J.G."/>
            <person name="Delaux P.M."/>
            <person name="Dal Grande F."/>
            <person name="Keller J."/>
        </authorList>
    </citation>
    <scope>NUCLEOTIDE SEQUENCE [LARGE SCALE GENOMIC DNA]</scope>
    <source>
        <strain evidence="2 3">SAG 2043</strain>
    </source>
</reference>
<organism evidence="2 3">
    <name type="scientific">[Myrmecia] bisecta</name>
    <dbReference type="NCBI Taxonomy" id="41462"/>
    <lineage>
        <taxon>Eukaryota</taxon>
        <taxon>Viridiplantae</taxon>
        <taxon>Chlorophyta</taxon>
        <taxon>core chlorophytes</taxon>
        <taxon>Trebouxiophyceae</taxon>
        <taxon>Trebouxiales</taxon>
        <taxon>Trebouxiaceae</taxon>
        <taxon>Myrmecia</taxon>
    </lineage>
</organism>
<evidence type="ECO:0000313" key="2">
    <source>
        <dbReference type="EMBL" id="KAK9829173.1"/>
    </source>
</evidence>
<evidence type="ECO:0000313" key="3">
    <source>
        <dbReference type="Proteomes" id="UP001489004"/>
    </source>
</evidence>
<dbReference type="Gene3D" id="1.25.10.10">
    <property type="entry name" value="Leucine-rich Repeat Variant"/>
    <property type="match status" value="2"/>
</dbReference>